<sequence>MVRRATDGLVEAFDCAFARIWLMEPDGQFLRLVASSGLYTRLDGSFARVPLGAFKVGKIAQNRIPFLSNNLANEAWVKDRDWAIANQITGFAGYPLAIGDRVIGVLAVFSHRPLSPEFLEVLQSLCTTLAVMINAGQRQRQEERAIAALRSGSPTPLLSEQIAQWLPPTRLSLVGTERVLSPAIACLFLRLAEVLHGLSCTYCRLSYEPHQVILEAMIAPPSFAAHRLQDWSEEAFGEFPLAAACLRGTLQLLPNLSQNVLQVVLQLPDAGAAAGPAVRVVCTRAIVQLALTQLAVLAGLSVVPSTSLADGADLPLLTDDLAAAAQARRVLWLQTQAQPLPTLPAAVLGRIDLDITPTQLRQAVETVLQDRPWPPTLGEELKGLSEREREILGLLVQGLRDRDIADRLILSESTIKFHLNNVLSKLQVQTRYQAIYQATRNGWI</sequence>
<evidence type="ECO:0000313" key="6">
    <source>
        <dbReference type="Proteomes" id="UP000505210"/>
    </source>
</evidence>
<accession>A0A6M8BKB6</accession>
<dbReference type="EMBL" id="CP053661">
    <property type="protein sequence ID" value="QKD84996.1"/>
    <property type="molecule type" value="Genomic_DNA"/>
</dbReference>
<dbReference type="GO" id="GO:0003677">
    <property type="term" value="F:DNA binding"/>
    <property type="evidence" value="ECO:0007669"/>
    <property type="project" value="UniProtKB-KW"/>
</dbReference>
<dbReference type="InterPro" id="IPR029016">
    <property type="entry name" value="GAF-like_dom_sf"/>
</dbReference>
<dbReference type="SMART" id="SM00421">
    <property type="entry name" value="HTH_LUXR"/>
    <property type="match status" value="1"/>
</dbReference>
<dbReference type="GO" id="GO:0006355">
    <property type="term" value="P:regulation of DNA-templated transcription"/>
    <property type="evidence" value="ECO:0007669"/>
    <property type="project" value="InterPro"/>
</dbReference>
<dbReference type="InterPro" id="IPR000792">
    <property type="entry name" value="Tscrpt_reg_LuxR_C"/>
</dbReference>
<name>A0A6M8BKB6_9CYAN</name>
<evidence type="ECO:0000256" key="3">
    <source>
        <dbReference type="ARBA" id="ARBA00023163"/>
    </source>
</evidence>
<dbReference type="CDD" id="cd06170">
    <property type="entry name" value="LuxR_C_like"/>
    <property type="match status" value="1"/>
</dbReference>
<dbReference type="Gene3D" id="3.30.450.40">
    <property type="match status" value="1"/>
</dbReference>
<dbReference type="SMART" id="SM00065">
    <property type="entry name" value="GAF"/>
    <property type="match status" value="1"/>
</dbReference>
<dbReference type="AlphaFoldDB" id="A0A6M8BKB6"/>
<dbReference type="KEGG" id="theu:HPC62_15925"/>
<proteinExistence type="predicted"/>
<dbReference type="Gene3D" id="1.10.10.10">
    <property type="entry name" value="Winged helix-like DNA-binding domain superfamily/Winged helix DNA-binding domain"/>
    <property type="match status" value="1"/>
</dbReference>
<gene>
    <name evidence="5" type="ORF">HPC62_15925</name>
</gene>
<dbReference type="InterPro" id="IPR016032">
    <property type="entry name" value="Sig_transdc_resp-reg_C-effctor"/>
</dbReference>
<keyword evidence="3" id="KW-0804">Transcription</keyword>
<reference evidence="5 6" key="1">
    <citation type="submission" date="2020-05" db="EMBL/GenBank/DDBJ databases">
        <title>Complete genome sequence of of a novel Thermoleptolyngbya strain isolated from hot springs of Ganzi, Sichuan China.</title>
        <authorList>
            <person name="Tang J."/>
            <person name="Daroch M."/>
            <person name="Li L."/>
            <person name="Waleron K."/>
            <person name="Waleron M."/>
            <person name="Waleron M."/>
        </authorList>
    </citation>
    <scope>NUCLEOTIDE SEQUENCE [LARGE SCALE GENOMIC DNA]</scope>
    <source>
        <strain evidence="5 6">PKUAC-SCTA183</strain>
    </source>
</reference>
<feature type="domain" description="HTH luxR-type" evidence="4">
    <location>
        <begin position="377"/>
        <end position="442"/>
    </location>
</feature>
<dbReference type="PANTHER" id="PTHR44688:SF25">
    <property type="entry name" value="HTH LUXR-TYPE DOMAIN-CONTAINING PROTEIN"/>
    <property type="match status" value="1"/>
</dbReference>
<evidence type="ECO:0000313" key="5">
    <source>
        <dbReference type="EMBL" id="QKD84996.1"/>
    </source>
</evidence>
<evidence type="ECO:0000259" key="4">
    <source>
        <dbReference type="PROSITE" id="PS50043"/>
    </source>
</evidence>
<dbReference type="Proteomes" id="UP000505210">
    <property type="component" value="Chromosome"/>
</dbReference>
<protein>
    <submittedName>
        <fullName evidence="5">GAF domain-containing protein</fullName>
    </submittedName>
</protein>
<dbReference type="SUPFAM" id="SSF55781">
    <property type="entry name" value="GAF domain-like"/>
    <property type="match status" value="1"/>
</dbReference>
<evidence type="ECO:0000256" key="2">
    <source>
        <dbReference type="ARBA" id="ARBA00023125"/>
    </source>
</evidence>
<keyword evidence="6" id="KW-1185">Reference proteome</keyword>
<keyword evidence="1" id="KW-0805">Transcription regulation</keyword>
<dbReference type="SUPFAM" id="SSF46894">
    <property type="entry name" value="C-terminal effector domain of the bipartite response regulators"/>
    <property type="match status" value="1"/>
</dbReference>
<dbReference type="PANTHER" id="PTHR44688">
    <property type="entry name" value="DNA-BINDING TRANSCRIPTIONAL ACTIVATOR DEVR_DOSR"/>
    <property type="match status" value="1"/>
</dbReference>
<dbReference type="InterPro" id="IPR036388">
    <property type="entry name" value="WH-like_DNA-bd_sf"/>
</dbReference>
<organism evidence="5 6">
    <name type="scientific">Thermoleptolyngbya sichuanensis A183</name>
    <dbReference type="NCBI Taxonomy" id="2737172"/>
    <lineage>
        <taxon>Bacteria</taxon>
        <taxon>Bacillati</taxon>
        <taxon>Cyanobacteriota</taxon>
        <taxon>Cyanophyceae</taxon>
        <taxon>Oculatellales</taxon>
        <taxon>Oculatellaceae</taxon>
        <taxon>Thermoleptolyngbya</taxon>
        <taxon>Thermoleptolyngbya sichuanensis</taxon>
    </lineage>
</organism>
<dbReference type="PROSITE" id="PS50043">
    <property type="entry name" value="HTH_LUXR_2"/>
    <property type="match status" value="1"/>
</dbReference>
<dbReference type="InterPro" id="IPR003018">
    <property type="entry name" value="GAF"/>
</dbReference>
<evidence type="ECO:0000256" key="1">
    <source>
        <dbReference type="ARBA" id="ARBA00023015"/>
    </source>
</evidence>
<keyword evidence="2" id="KW-0238">DNA-binding</keyword>
<dbReference type="Pfam" id="PF00196">
    <property type="entry name" value="GerE"/>
    <property type="match status" value="1"/>
</dbReference>
<dbReference type="Pfam" id="PF13185">
    <property type="entry name" value="GAF_2"/>
    <property type="match status" value="1"/>
</dbReference>
<dbReference type="PRINTS" id="PR00038">
    <property type="entry name" value="HTHLUXR"/>
</dbReference>